<evidence type="ECO:0000256" key="1">
    <source>
        <dbReference type="ARBA" id="ARBA00023015"/>
    </source>
</evidence>
<evidence type="ECO:0000256" key="3">
    <source>
        <dbReference type="ARBA" id="ARBA00023242"/>
    </source>
</evidence>
<reference evidence="5 6" key="1">
    <citation type="submission" date="2023-11" db="EMBL/GenBank/DDBJ databases">
        <title>Draft genome sequence and annotation of the polyextremotolerant black yeast-like fungus Aureobasidium pullulans NRRL 62042.</title>
        <authorList>
            <person name="Dielentheis-Frenken M.R.E."/>
            <person name="Wibberg D."/>
            <person name="Blank L.M."/>
            <person name="Tiso T."/>
        </authorList>
    </citation>
    <scope>NUCLEOTIDE SEQUENCE [LARGE SCALE GENOMIC DNA]</scope>
    <source>
        <strain evidence="5 6">NRRL 62042</strain>
    </source>
</reference>
<proteinExistence type="predicted"/>
<keyword evidence="6" id="KW-1185">Reference proteome</keyword>
<accession>A0ABR0TBK7</accession>
<dbReference type="PANTHER" id="PTHR47840:SF1">
    <property type="entry name" value="ZN(II)2CYS6 TRANSCRIPTION FACTOR (EUROFUNG)"/>
    <property type="match status" value="1"/>
</dbReference>
<protein>
    <submittedName>
        <fullName evidence="5">Uncharacterized protein</fullName>
    </submittedName>
</protein>
<dbReference type="PANTHER" id="PTHR47840">
    <property type="entry name" value="ZN(II)2CYS6 TRANSCRIPTION FACTOR (EUROFUNG)-RELATED"/>
    <property type="match status" value="1"/>
</dbReference>
<keyword evidence="3" id="KW-0539">Nucleus</keyword>
<evidence type="ECO:0000313" key="6">
    <source>
        <dbReference type="Proteomes" id="UP001341245"/>
    </source>
</evidence>
<evidence type="ECO:0000313" key="5">
    <source>
        <dbReference type="EMBL" id="KAK6001677.1"/>
    </source>
</evidence>
<keyword evidence="1" id="KW-0805">Transcription regulation</keyword>
<gene>
    <name evidence="5" type="ORF">QM012_002167</name>
</gene>
<organism evidence="5 6">
    <name type="scientific">Aureobasidium pullulans</name>
    <name type="common">Black yeast</name>
    <name type="synonym">Pullularia pullulans</name>
    <dbReference type="NCBI Taxonomy" id="5580"/>
    <lineage>
        <taxon>Eukaryota</taxon>
        <taxon>Fungi</taxon>
        <taxon>Dikarya</taxon>
        <taxon>Ascomycota</taxon>
        <taxon>Pezizomycotina</taxon>
        <taxon>Dothideomycetes</taxon>
        <taxon>Dothideomycetidae</taxon>
        <taxon>Dothideales</taxon>
        <taxon>Saccotheciaceae</taxon>
        <taxon>Aureobasidium</taxon>
    </lineage>
</organism>
<feature type="region of interest" description="Disordered" evidence="4">
    <location>
        <begin position="1"/>
        <end position="21"/>
    </location>
</feature>
<dbReference type="EMBL" id="JASGXD010000013">
    <property type="protein sequence ID" value="KAK6001677.1"/>
    <property type="molecule type" value="Genomic_DNA"/>
</dbReference>
<comment type="caution">
    <text evidence="5">The sequence shown here is derived from an EMBL/GenBank/DDBJ whole genome shotgun (WGS) entry which is preliminary data.</text>
</comment>
<sequence>MDAATELDVNSQSNTESDEILDLPPNCEPAHLHSLFENDVVGHTNSSADQTYIQRRSTSMSFKRRQLQVELRRLVPSVHDVRLAVELAPDWLSPAGILFYPLAHQSTADILRTYKRIQIDDVEPAEIGEWVLHFAVVLHRLPHHVDRSRFTSILDVRDHISRSFDTVERLIFNDDDILGTLRGLECGVMMNRFHLMMGQVKKVYINVRREITLALLYCPPDIHNIPHNAASINDSHAQISDEAKSKAFPILLLPHAYALPDRLSLAPPPYTFDDAFKRSGGGCQQPNDFLGRLPQHGQTIQIFEIARVLSTISARIIDFIAFTPVIILLFSLHHGLGGSEDLLTSVDLEADRVLLDEFVHALREVSSLHGSSTAAQVVVAVDTLRNVLENEDATTKDATLRIPLLGLIKIRRKVRSSTQKAMTDGMDSIDSSWTQLLNNSMHETWLQGWDASQNYMSYNFSLELLDPIDMDTFQS</sequence>
<evidence type="ECO:0000256" key="2">
    <source>
        <dbReference type="ARBA" id="ARBA00023163"/>
    </source>
</evidence>
<keyword evidence="2" id="KW-0804">Transcription</keyword>
<dbReference type="Proteomes" id="UP001341245">
    <property type="component" value="Unassembled WGS sequence"/>
</dbReference>
<name>A0ABR0TBK7_AURPU</name>
<evidence type="ECO:0000256" key="4">
    <source>
        <dbReference type="SAM" id="MobiDB-lite"/>
    </source>
</evidence>